<dbReference type="Gene3D" id="3.40.50.1000">
    <property type="entry name" value="HAD superfamily/HAD-like"/>
    <property type="match status" value="1"/>
</dbReference>
<dbReference type="PRINTS" id="PR00413">
    <property type="entry name" value="HADHALOGNASE"/>
</dbReference>
<dbReference type="NCBIfam" id="TIGR01509">
    <property type="entry name" value="HAD-SF-IA-v3"/>
    <property type="match status" value="1"/>
</dbReference>
<sequence>MLFRHSHSPVLHSNSRARRVSANCVGMQAPAAITQGEPIAFTRVKGILFDIDGTLCNSDPLHFKAFQELLVEHGYNGGKPIDEKFYRARISGRHNPEIAADLWPDRPEEWRTWFYQTKEKYYRDMAGSKIRPLEGLGRFMAWIQSRGLRSVAVTNAPRDNAEMMLKGLKLDNTFEALILGEECTRPKPFPDPYQDGLRILGLEAEPSAGLVLEDSPSGIKAAVAAGISVVGLTTGQEASTLVAAGANLVVTDFDALMDIIENSEVQ</sequence>
<comment type="caution">
    <text evidence="5">The sequence shown here is derived from an EMBL/GenBank/DDBJ whole genome shotgun (WGS) entry which is preliminary data.</text>
</comment>
<dbReference type="SFLD" id="SFLDS00003">
    <property type="entry name" value="Haloacid_Dehalogenase"/>
    <property type="match status" value="1"/>
</dbReference>
<dbReference type="PANTHER" id="PTHR46193">
    <property type="entry name" value="6-PHOSPHOGLUCONATE PHOSPHATASE"/>
    <property type="match status" value="1"/>
</dbReference>
<dbReference type="SUPFAM" id="SSF56784">
    <property type="entry name" value="HAD-like"/>
    <property type="match status" value="1"/>
</dbReference>
<dbReference type="InterPro" id="IPR051600">
    <property type="entry name" value="Beta-PGM-like"/>
</dbReference>
<proteinExistence type="predicted"/>
<dbReference type="Gene3D" id="1.10.150.240">
    <property type="entry name" value="Putative phosphatase, domain 2"/>
    <property type="match status" value="1"/>
</dbReference>
<evidence type="ECO:0000313" key="5">
    <source>
        <dbReference type="EMBL" id="KAF5838741.1"/>
    </source>
</evidence>
<dbReference type="InterPro" id="IPR023214">
    <property type="entry name" value="HAD_sf"/>
</dbReference>
<dbReference type="InterPro" id="IPR006439">
    <property type="entry name" value="HAD-SF_hydro_IA"/>
</dbReference>
<evidence type="ECO:0000313" key="6">
    <source>
        <dbReference type="Proteomes" id="UP000815325"/>
    </source>
</evidence>
<dbReference type="InterPro" id="IPR041492">
    <property type="entry name" value="HAD_2"/>
</dbReference>
<dbReference type="InterPro" id="IPR036412">
    <property type="entry name" value="HAD-like_sf"/>
</dbReference>
<evidence type="ECO:0000256" key="1">
    <source>
        <dbReference type="ARBA" id="ARBA00001946"/>
    </source>
</evidence>
<reference evidence="5" key="1">
    <citation type="submission" date="2017-08" db="EMBL/GenBank/DDBJ databases">
        <authorList>
            <person name="Polle J.E."/>
            <person name="Barry K."/>
            <person name="Cushman J."/>
            <person name="Schmutz J."/>
            <person name="Tran D."/>
            <person name="Hathwaick L.T."/>
            <person name="Yim W.C."/>
            <person name="Jenkins J."/>
            <person name="Mckie-Krisberg Z.M."/>
            <person name="Prochnik S."/>
            <person name="Lindquist E."/>
            <person name="Dockter R.B."/>
            <person name="Adam C."/>
            <person name="Molina H."/>
            <person name="Bunkerborg J."/>
            <person name="Jin E."/>
            <person name="Buchheim M."/>
            <person name="Magnuson J."/>
        </authorList>
    </citation>
    <scope>NUCLEOTIDE SEQUENCE</scope>
    <source>
        <strain evidence="5">CCAP 19/18</strain>
    </source>
</reference>
<name>A0ABQ7GVU7_DUNSA</name>
<keyword evidence="4" id="KW-0119">Carbohydrate metabolism</keyword>
<evidence type="ECO:0000256" key="4">
    <source>
        <dbReference type="ARBA" id="ARBA00023277"/>
    </source>
</evidence>
<keyword evidence="3" id="KW-0460">Magnesium</keyword>
<evidence type="ECO:0000256" key="2">
    <source>
        <dbReference type="ARBA" id="ARBA00022723"/>
    </source>
</evidence>
<dbReference type="Pfam" id="PF13419">
    <property type="entry name" value="HAD_2"/>
    <property type="match status" value="1"/>
</dbReference>
<dbReference type="PANTHER" id="PTHR46193:SF18">
    <property type="entry name" value="HEXITOL PHOSPHATASE B"/>
    <property type="match status" value="1"/>
</dbReference>
<dbReference type="SFLD" id="SFLDG01129">
    <property type="entry name" value="C1.5:_HAD__Beta-PGM__Phosphata"/>
    <property type="match status" value="1"/>
</dbReference>
<dbReference type="EMBL" id="MU069567">
    <property type="protein sequence ID" value="KAF5838741.1"/>
    <property type="molecule type" value="Genomic_DNA"/>
</dbReference>
<gene>
    <name evidence="5" type="ORF">DUNSADRAFT_2285</name>
</gene>
<organism evidence="5 6">
    <name type="scientific">Dunaliella salina</name>
    <name type="common">Green alga</name>
    <name type="synonym">Protococcus salinus</name>
    <dbReference type="NCBI Taxonomy" id="3046"/>
    <lineage>
        <taxon>Eukaryota</taxon>
        <taxon>Viridiplantae</taxon>
        <taxon>Chlorophyta</taxon>
        <taxon>core chlorophytes</taxon>
        <taxon>Chlorophyceae</taxon>
        <taxon>CS clade</taxon>
        <taxon>Chlamydomonadales</taxon>
        <taxon>Dunaliellaceae</taxon>
        <taxon>Dunaliella</taxon>
    </lineage>
</organism>
<protein>
    <submittedName>
        <fullName evidence="5">HAD-like domain-containing protein</fullName>
    </submittedName>
</protein>
<dbReference type="Proteomes" id="UP000815325">
    <property type="component" value="Unassembled WGS sequence"/>
</dbReference>
<evidence type="ECO:0000256" key="3">
    <source>
        <dbReference type="ARBA" id="ARBA00022842"/>
    </source>
</evidence>
<accession>A0ABQ7GVU7</accession>
<keyword evidence="6" id="KW-1185">Reference proteome</keyword>
<dbReference type="InterPro" id="IPR023198">
    <property type="entry name" value="PGP-like_dom2"/>
</dbReference>
<keyword evidence="2" id="KW-0479">Metal-binding</keyword>
<comment type="cofactor">
    <cofactor evidence="1">
        <name>Mg(2+)</name>
        <dbReference type="ChEBI" id="CHEBI:18420"/>
    </cofactor>
</comment>